<proteinExistence type="predicted"/>
<dbReference type="AlphaFoldDB" id="A0A1F6BT23"/>
<organism evidence="1 2">
    <name type="scientific">Candidatus Jorgensenbacteria bacterium RIFCSPLOWO2_01_FULL_45_25b</name>
    <dbReference type="NCBI Taxonomy" id="1798471"/>
    <lineage>
        <taxon>Bacteria</taxon>
        <taxon>Candidatus Joergenseniibacteriota</taxon>
    </lineage>
</organism>
<comment type="caution">
    <text evidence="1">The sequence shown here is derived from an EMBL/GenBank/DDBJ whole genome shotgun (WGS) entry which is preliminary data.</text>
</comment>
<dbReference type="EMBL" id="MFKK01000034">
    <property type="protein sequence ID" value="OGG40109.1"/>
    <property type="molecule type" value="Genomic_DNA"/>
</dbReference>
<sequence length="112" mass="12838">MEIITTKGLENESNVDVLLAILHSEIDQIIANDKSMERFKKGLGEVRAYANIHVEERNQAKKGIKEVSAYLRDLAEQKRALNAPKKEQDKINALREFVENFIDEMEPIIESI</sequence>
<reference evidence="1 2" key="1">
    <citation type="journal article" date="2016" name="Nat. Commun.">
        <title>Thousands of microbial genomes shed light on interconnected biogeochemical processes in an aquifer system.</title>
        <authorList>
            <person name="Anantharaman K."/>
            <person name="Brown C.T."/>
            <person name="Hug L.A."/>
            <person name="Sharon I."/>
            <person name="Castelle C.J."/>
            <person name="Probst A.J."/>
            <person name="Thomas B.C."/>
            <person name="Singh A."/>
            <person name="Wilkins M.J."/>
            <person name="Karaoz U."/>
            <person name="Brodie E.L."/>
            <person name="Williams K.H."/>
            <person name="Hubbard S.S."/>
            <person name="Banfield J.F."/>
        </authorList>
    </citation>
    <scope>NUCLEOTIDE SEQUENCE [LARGE SCALE GENOMIC DNA]</scope>
</reference>
<accession>A0A1F6BT23</accession>
<evidence type="ECO:0000313" key="1">
    <source>
        <dbReference type="EMBL" id="OGG40109.1"/>
    </source>
</evidence>
<gene>
    <name evidence="1" type="ORF">A3A21_01730</name>
</gene>
<dbReference type="STRING" id="1798471.A3A21_01730"/>
<evidence type="ECO:0000313" key="2">
    <source>
        <dbReference type="Proteomes" id="UP000176996"/>
    </source>
</evidence>
<dbReference type="Proteomes" id="UP000176996">
    <property type="component" value="Unassembled WGS sequence"/>
</dbReference>
<name>A0A1F6BT23_9BACT</name>
<protein>
    <submittedName>
        <fullName evidence="1">Uncharacterized protein</fullName>
    </submittedName>
</protein>